<dbReference type="EMBL" id="JAINUF010000004">
    <property type="protein sequence ID" value="KAJ8364723.1"/>
    <property type="molecule type" value="Genomic_DNA"/>
</dbReference>
<proteinExistence type="predicted"/>
<keyword evidence="3" id="KW-1185">Reference proteome</keyword>
<evidence type="ECO:0000313" key="2">
    <source>
        <dbReference type="EMBL" id="KAJ8364723.1"/>
    </source>
</evidence>
<comment type="caution">
    <text evidence="2">The sequence shown here is derived from an EMBL/GenBank/DDBJ whole genome shotgun (WGS) entry which is preliminary data.</text>
</comment>
<reference evidence="2" key="1">
    <citation type="journal article" date="2023" name="Science">
        <title>Genome structures resolve the early diversification of teleost fishes.</title>
        <authorList>
            <person name="Parey E."/>
            <person name="Louis A."/>
            <person name="Montfort J."/>
            <person name="Bouchez O."/>
            <person name="Roques C."/>
            <person name="Iampietro C."/>
            <person name="Lluch J."/>
            <person name="Castinel A."/>
            <person name="Donnadieu C."/>
            <person name="Desvignes T."/>
            <person name="Floi Bucao C."/>
            <person name="Jouanno E."/>
            <person name="Wen M."/>
            <person name="Mejri S."/>
            <person name="Dirks R."/>
            <person name="Jansen H."/>
            <person name="Henkel C."/>
            <person name="Chen W.J."/>
            <person name="Zahm M."/>
            <person name="Cabau C."/>
            <person name="Klopp C."/>
            <person name="Thompson A.W."/>
            <person name="Robinson-Rechavi M."/>
            <person name="Braasch I."/>
            <person name="Lecointre G."/>
            <person name="Bobe J."/>
            <person name="Postlethwait J.H."/>
            <person name="Berthelot C."/>
            <person name="Roest Crollius H."/>
            <person name="Guiguen Y."/>
        </authorList>
    </citation>
    <scope>NUCLEOTIDE SEQUENCE</scope>
    <source>
        <strain evidence="2">WJC10195</strain>
    </source>
</reference>
<feature type="region of interest" description="Disordered" evidence="1">
    <location>
        <begin position="1"/>
        <end position="23"/>
    </location>
</feature>
<evidence type="ECO:0000256" key="1">
    <source>
        <dbReference type="SAM" id="MobiDB-lite"/>
    </source>
</evidence>
<sequence length="123" mass="12959">MVFLPVGPENSKAAQADKGPAEGWPLTPLREDLPFWGVCCSGPPNCLLLSFVLRVWPAGSAAGLGEKEGEAENQGEGPAGSCSVDPGALESYSRGPPGAVLASALGFSRPRSSHWYLPRPKRW</sequence>
<evidence type="ECO:0000313" key="3">
    <source>
        <dbReference type="Proteomes" id="UP001152622"/>
    </source>
</evidence>
<dbReference type="AlphaFoldDB" id="A0A9Q1FRF7"/>
<protein>
    <submittedName>
        <fullName evidence="2">Uncharacterized protein</fullName>
    </submittedName>
</protein>
<name>A0A9Q1FRF7_SYNKA</name>
<organism evidence="2 3">
    <name type="scientific">Synaphobranchus kaupii</name>
    <name type="common">Kaup's arrowtooth eel</name>
    <dbReference type="NCBI Taxonomy" id="118154"/>
    <lineage>
        <taxon>Eukaryota</taxon>
        <taxon>Metazoa</taxon>
        <taxon>Chordata</taxon>
        <taxon>Craniata</taxon>
        <taxon>Vertebrata</taxon>
        <taxon>Euteleostomi</taxon>
        <taxon>Actinopterygii</taxon>
        <taxon>Neopterygii</taxon>
        <taxon>Teleostei</taxon>
        <taxon>Anguilliformes</taxon>
        <taxon>Synaphobranchidae</taxon>
        <taxon>Synaphobranchus</taxon>
    </lineage>
</organism>
<feature type="region of interest" description="Disordered" evidence="1">
    <location>
        <begin position="65"/>
        <end position="95"/>
    </location>
</feature>
<gene>
    <name evidence="2" type="ORF">SKAU_G00135540</name>
</gene>
<dbReference type="Proteomes" id="UP001152622">
    <property type="component" value="Chromosome 4"/>
</dbReference>
<accession>A0A9Q1FRF7</accession>